<dbReference type="InterPro" id="IPR016135">
    <property type="entry name" value="UBQ-conjugating_enzyme/RWD"/>
</dbReference>
<dbReference type="InterPro" id="IPR000608">
    <property type="entry name" value="UBC"/>
</dbReference>
<feature type="compositionally biased region" description="Polar residues" evidence="3">
    <location>
        <begin position="220"/>
        <end position="229"/>
    </location>
</feature>
<evidence type="ECO:0000256" key="2">
    <source>
        <dbReference type="ARBA" id="ARBA00022786"/>
    </source>
</evidence>
<dbReference type="PANTHER" id="PTHR46116">
    <property type="entry name" value="(E3-INDEPENDENT) E2 UBIQUITIN-CONJUGATING ENZYME"/>
    <property type="match status" value="1"/>
</dbReference>
<feature type="domain" description="UBC core" evidence="4">
    <location>
        <begin position="527"/>
        <end position="692"/>
    </location>
</feature>
<keyword evidence="1" id="KW-0808">Transferase</keyword>
<dbReference type="Proteomes" id="UP001152797">
    <property type="component" value="Unassembled WGS sequence"/>
</dbReference>
<dbReference type="OrthoDB" id="47801at2759"/>
<evidence type="ECO:0000313" key="7">
    <source>
        <dbReference type="EMBL" id="CAL4766288.1"/>
    </source>
</evidence>
<dbReference type="SMART" id="SM00212">
    <property type="entry name" value="UBCc"/>
    <property type="match status" value="1"/>
</dbReference>
<dbReference type="CDD" id="cd23837">
    <property type="entry name" value="UBCc_UBE2O"/>
    <property type="match status" value="1"/>
</dbReference>
<dbReference type="Gene3D" id="3.10.110.10">
    <property type="entry name" value="Ubiquitin Conjugating Enzyme"/>
    <property type="match status" value="1"/>
</dbReference>
<keyword evidence="2" id="KW-0833">Ubl conjugation pathway</keyword>
<gene>
    <name evidence="5" type="ORF">C1SCF055_LOCUS6964</name>
</gene>
<dbReference type="EMBL" id="CAMXCT020000447">
    <property type="protein sequence ID" value="CAL1132351.1"/>
    <property type="molecule type" value="Genomic_DNA"/>
</dbReference>
<feature type="compositionally biased region" description="Polar residues" evidence="3">
    <location>
        <begin position="386"/>
        <end position="395"/>
    </location>
</feature>
<comment type="caution">
    <text evidence="5">The sequence shown here is derived from an EMBL/GenBank/DDBJ whole genome shotgun (WGS) entry which is preliminary data.</text>
</comment>
<protein>
    <submittedName>
        <fullName evidence="7">Ubiquitin-conjugating enzyme E2 23</fullName>
    </submittedName>
</protein>
<evidence type="ECO:0000256" key="1">
    <source>
        <dbReference type="ARBA" id="ARBA00022679"/>
    </source>
</evidence>
<evidence type="ECO:0000313" key="6">
    <source>
        <dbReference type="EMBL" id="CAL1132351.1"/>
    </source>
</evidence>
<evidence type="ECO:0000313" key="5">
    <source>
        <dbReference type="EMBL" id="CAI3978976.1"/>
    </source>
</evidence>
<dbReference type="AlphaFoldDB" id="A0A9P1BT52"/>
<dbReference type="Pfam" id="PF00179">
    <property type="entry name" value="UQ_con"/>
    <property type="match status" value="1"/>
</dbReference>
<name>A0A9P1BT52_9DINO</name>
<feature type="compositionally biased region" description="Low complexity" evidence="3">
    <location>
        <begin position="256"/>
        <end position="271"/>
    </location>
</feature>
<evidence type="ECO:0000259" key="4">
    <source>
        <dbReference type="PROSITE" id="PS50127"/>
    </source>
</evidence>
<dbReference type="SUPFAM" id="SSF54495">
    <property type="entry name" value="UBC-like"/>
    <property type="match status" value="1"/>
</dbReference>
<dbReference type="PROSITE" id="PS50127">
    <property type="entry name" value="UBC_2"/>
    <property type="match status" value="1"/>
</dbReference>
<dbReference type="EMBL" id="CAMXCT010000447">
    <property type="protein sequence ID" value="CAI3978976.1"/>
    <property type="molecule type" value="Genomic_DNA"/>
</dbReference>
<feature type="region of interest" description="Disordered" evidence="3">
    <location>
        <begin position="283"/>
        <end position="314"/>
    </location>
</feature>
<feature type="compositionally biased region" description="Basic and acidic residues" evidence="3">
    <location>
        <begin position="348"/>
        <end position="374"/>
    </location>
</feature>
<reference evidence="6" key="2">
    <citation type="submission" date="2024-04" db="EMBL/GenBank/DDBJ databases">
        <authorList>
            <person name="Chen Y."/>
            <person name="Shah S."/>
            <person name="Dougan E. K."/>
            <person name="Thang M."/>
            <person name="Chan C."/>
        </authorList>
    </citation>
    <scope>NUCLEOTIDE SEQUENCE [LARGE SCALE GENOMIC DNA]</scope>
</reference>
<evidence type="ECO:0000313" key="8">
    <source>
        <dbReference type="Proteomes" id="UP001152797"/>
    </source>
</evidence>
<sequence length="752" mass="83309">MPPSSVAPSDGLPAPGSPARSLQELAAGPAEKVKLVIKLCKYCRNKSSDHSPLPPGCFPIWDPYMPWNDGTKSKPRGLVCRICIVVSWRFFFIALSLALLSQAQRNKYIELRSGNPLLRMRSDVSLGPRIIVSVKNREKSSLEQPEEWFCRLDIYQRDNPGKEVKESERTWEKINNVWVNIRTGREGYYKRVRSTEKETELDVQVFDNDNSVGDGDQHSKNLSTASQAWTSKSDTIDALDLPLFKIGSFSSSKRPALSLMPPGSSSGAASTVAAMSVDGAVDPCDAMNAPMTSMHDDDHRSDDDGSSDDNENVALNGIGNALDALSIAFGPMPKVKAAAKPAAAKPQPKRDAKTKSKAKDKDKTGAGTNKRTENATEIMQLPPTKQPRTQQNQSKPSDEMMLKEFKDSLGQMKKSVFSKIVSTVAESVLTDKIKTAQKEIAGFVAKVNAKKKSLNRRNDATELIELLLSTRNEAFDVQLLCMKLVNNSFEVKDMDDLTSTSASWTIPDMVFKRAWKLQALIYVEALKNYRRDMTVLRKGLLDGDEGVVAPILVRSYASRSDLFRAMVVGPPGTPYADLPFFFDLALSPQYPAEPPRVHYLSQFASSSERLNPNLYCDGKVCLSLLGTWPGPGWDPNKSTLLQVLVSLQGLVLVEDPYFNEPGHESDAKSEHGRNASAMYNENVRLLCLRAALKIDQQPPRGFEEVVARHFSVHGPKLLAQCEEDLQGQGSEGFRQVLSRSILPKLRERWAMK</sequence>
<proteinExistence type="predicted"/>
<organism evidence="5">
    <name type="scientific">Cladocopium goreaui</name>
    <dbReference type="NCBI Taxonomy" id="2562237"/>
    <lineage>
        <taxon>Eukaryota</taxon>
        <taxon>Sar</taxon>
        <taxon>Alveolata</taxon>
        <taxon>Dinophyceae</taxon>
        <taxon>Suessiales</taxon>
        <taxon>Symbiodiniaceae</taxon>
        <taxon>Cladocopium</taxon>
    </lineage>
</organism>
<feature type="region of interest" description="Disordered" evidence="3">
    <location>
        <begin position="209"/>
        <end position="229"/>
    </location>
</feature>
<accession>A0A9P1BT52</accession>
<feature type="compositionally biased region" description="Basic and acidic residues" evidence="3">
    <location>
        <begin position="294"/>
        <end position="303"/>
    </location>
</feature>
<evidence type="ECO:0000256" key="3">
    <source>
        <dbReference type="SAM" id="MobiDB-lite"/>
    </source>
</evidence>
<dbReference type="GO" id="GO:0061631">
    <property type="term" value="F:ubiquitin conjugating enzyme activity"/>
    <property type="evidence" value="ECO:0007669"/>
    <property type="project" value="TreeGrafter"/>
</dbReference>
<reference evidence="5" key="1">
    <citation type="submission" date="2022-10" db="EMBL/GenBank/DDBJ databases">
        <authorList>
            <person name="Chen Y."/>
            <person name="Dougan E. K."/>
            <person name="Chan C."/>
            <person name="Rhodes N."/>
            <person name="Thang M."/>
        </authorList>
    </citation>
    <scope>NUCLEOTIDE SEQUENCE</scope>
</reference>
<keyword evidence="8" id="KW-1185">Reference proteome</keyword>
<feature type="region of interest" description="Disordered" evidence="3">
    <location>
        <begin position="252"/>
        <end position="271"/>
    </location>
</feature>
<feature type="region of interest" description="Disordered" evidence="3">
    <location>
        <begin position="1"/>
        <end position="20"/>
    </location>
</feature>
<dbReference type="EMBL" id="CAMXCT030000447">
    <property type="protein sequence ID" value="CAL4766288.1"/>
    <property type="molecule type" value="Genomic_DNA"/>
</dbReference>
<feature type="region of interest" description="Disordered" evidence="3">
    <location>
        <begin position="338"/>
        <end position="398"/>
    </location>
</feature>
<dbReference type="PANTHER" id="PTHR46116:SF15">
    <property type="entry name" value="(E3-INDEPENDENT) E2 UBIQUITIN-CONJUGATING ENZYME"/>
    <property type="match status" value="1"/>
</dbReference>